<proteinExistence type="predicted"/>
<dbReference type="Gene3D" id="3.40.50.150">
    <property type="entry name" value="Vaccinia Virus protein VP39"/>
    <property type="match status" value="1"/>
</dbReference>
<evidence type="ECO:0000313" key="1">
    <source>
        <dbReference type="EMBL" id="KAG2388712.1"/>
    </source>
</evidence>
<dbReference type="GeneID" id="68092613"/>
<dbReference type="EMBL" id="PYSW02000009">
    <property type="protein sequence ID" value="KAG2388712.1"/>
    <property type="molecule type" value="Genomic_DNA"/>
</dbReference>
<dbReference type="GO" id="GO:0008168">
    <property type="term" value="F:methyltransferase activity"/>
    <property type="evidence" value="ECO:0007669"/>
    <property type="project" value="TreeGrafter"/>
</dbReference>
<dbReference type="Proteomes" id="UP000816034">
    <property type="component" value="Unassembled WGS sequence"/>
</dbReference>
<dbReference type="AlphaFoldDB" id="A0AA88GX64"/>
<dbReference type="CDD" id="cd02440">
    <property type="entry name" value="AdoMet_MTases"/>
    <property type="match status" value="1"/>
</dbReference>
<comment type="caution">
    <text evidence="1">The sequence shown here is derived from an EMBL/GenBank/DDBJ whole genome shotgun (WGS) entry which is preliminary data.</text>
</comment>
<dbReference type="RefSeq" id="XP_044552704.1">
    <property type="nucleotide sequence ID" value="XM_044690825.1"/>
</dbReference>
<organism evidence="1 2">
    <name type="scientific">Naegleria lovaniensis</name>
    <name type="common">Amoeba</name>
    <dbReference type="NCBI Taxonomy" id="51637"/>
    <lineage>
        <taxon>Eukaryota</taxon>
        <taxon>Discoba</taxon>
        <taxon>Heterolobosea</taxon>
        <taxon>Tetramitia</taxon>
        <taxon>Eutetramitia</taxon>
        <taxon>Vahlkampfiidae</taxon>
        <taxon>Naegleria</taxon>
    </lineage>
</organism>
<name>A0AA88GX64_NAELO</name>
<dbReference type="InterPro" id="IPR029063">
    <property type="entry name" value="SAM-dependent_MTases_sf"/>
</dbReference>
<dbReference type="PANTHER" id="PTHR42912:SF83">
    <property type="entry name" value="METHYLTRANSFERASE TYPE 11 DOMAIN-CONTAINING PROTEIN"/>
    <property type="match status" value="1"/>
</dbReference>
<evidence type="ECO:0000313" key="2">
    <source>
        <dbReference type="Proteomes" id="UP000816034"/>
    </source>
</evidence>
<accession>A0AA88GX64</accession>
<reference evidence="1 2" key="1">
    <citation type="journal article" date="2018" name="BMC Genomics">
        <title>The genome of Naegleria lovaniensis, the basis for a comparative approach to unravel pathogenicity factors of the human pathogenic amoeba N. fowleri.</title>
        <authorList>
            <person name="Liechti N."/>
            <person name="Schurch N."/>
            <person name="Bruggmann R."/>
            <person name="Wittwer M."/>
        </authorList>
    </citation>
    <scope>NUCLEOTIDE SEQUENCE [LARGE SCALE GENOMIC DNA]</scope>
    <source>
        <strain evidence="1 2">ATCC 30569</strain>
    </source>
</reference>
<dbReference type="Pfam" id="PF01209">
    <property type="entry name" value="Ubie_methyltran"/>
    <property type="match status" value="1"/>
</dbReference>
<gene>
    <name evidence="1" type="ORF">C9374_000151</name>
</gene>
<protein>
    <submittedName>
        <fullName evidence="1">Uncharacterized protein</fullName>
    </submittedName>
</protein>
<dbReference type="SUPFAM" id="SSF53335">
    <property type="entry name" value="S-adenosyl-L-methionine-dependent methyltransferases"/>
    <property type="match status" value="1"/>
</dbReference>
<dbReference type="InterPro" id="IPR050508">
    <property type="entry name" value="Methyltransf_Superfamily"/>
</dbReference>
<sequence>MKKFSLVLGGLGVFGLGTYITTQVYKTSKELEKVRSIQKETGITHHHELSDDNCSCNYSVDKTRAIYNRISKNYDEKVDFDEWLIGVTGLRKKLMLHVGGNVLEVAAGSGRNLTEYEKRKDNIEHLTLADYSGGMLKQAKEKLGKDFSKPEIVSLIPKVDAHSLPFKDNEFDCTIDTFGLCSFEDPVKVLKEMNRVTKPGGKILLLEHGKSNKYQWLTNYLDAWSIERAKKWGCWWNRDIEKIVKESGLNVVKKEVYQLGTCYYYIAQKRVSSSSTTSNT</sequence>
<dbReference type="PANTHER" id="PTHR42912">
    <property type="entry name" value="METHYLTRANSFERASE"/>
    <property type="match status" value="1"/>
</dbReference>
<keyword evidence="2" id="KW-1185">Reference proteome</keyword>